<evidence type="ECO:0000313" key="10">
    <source>
        <dbReference type="Proteomes" id="UP000824005"/>
    </source>
</evidence>
<dbReference type="SUPFAM" id="SSF143081">
    <property type="entry name" value="BB1717-like"/>
    <property type="match status" value="1"/>
</dbReference>
<keyword evidence="2 8" id="KW-0645">Protease</keyword>
<dbReference type="GO" id="GO:0003697">
    <property type="term" value="F:single-stranded DNA binding"/>
    <property type="evidence" value="ECO:0007669"/>
    <property type="project" value="InterPro"/>
</dbReference>
<evidence type="ECO:0000256" key="3">
    <source>
        <dbReference type="ARBA" id="ARBA00022763"/>
    </source>
</evidence>
<comment type="caution">
    <text evidence="9">The sequence shown here is derived from an EMBL/GenBank/DDBJ whole genome shotgun (WGS) entry which is preliminary data.</text>
</comment>
<sequence length="182" mass="19967">MREHGGRARITGRHARNLNPLIFAGERSRELRFAWWWLHVGGSPAKFSAFNSRSDALVAKWRTAFQRRAIAPAAWFDEKGARFALAGQAFGMAAITTSARTSAGEALDTYSIVTREAVGAVAPVHNRMPLLVPRELHDAWLDPERVGDAELIGAVVSASDELSRALDIVTDDEVDEDTPALF</sequence>
<reference evidence="9" key="2">
    <citation type="submission" date="2021-04" db="EMBL/GenBank/DDBJ databases">
        <authorList>
            <person name="Gilroy R."/>
        </authorList>
    </citation>
    <scope>NUCLEOTIDE SEQUENCE</scope>
    <source>
        <strain evidence="9">ChiGjej1B1-98</strain>
    </source>
</reference>
<proteinExistence type="inferred from homology"/>
<dbReference type="InterPro" id="IPR003738">
    <property type="entry name" value="SRAP"/>
</dbReference>
<keyword evidence="3" id="KW-0227">DNA damage</keyword>
<reference evidence="9" key="1">
    <citation type="journal article" date="2021" name="PeerJ">
        <title>Extensive microbial diversity within the chicken gut microbiome revealed by metagenomics and culture.</title>
        <authorList>
            <person name="Gilroy R."/>
            <person name="Ravi A."/>
            <person name="Getino M."/>
            <person name="Pursley I."/>
            <person name="Horton D.L."/>
            <person name="Alikhan N.F."/>
            <person name="Baker D."/>
            <person name="Gharbi K."/>
            <person name="Hall N."/>
            <person name="Watson M."/>
            <person name="Adriaenssens E.M."/>
            <person name="Foster-Nyarko E."/>
            <person name="Jarju S."/>
            <person name="Secka A."/>
            <person name="Antonio M."/>
            <person name="Oren A."/>
            <person name="Chaudhuri R.R."/>
            <person name="La Ragione R."/>
            <person name="Hildebrand F."/>
            <person name="Pallen M.J."/>
        </authorList>
    </citation>
    <scope>NUCLEOTIDE SEQUENCE</scope>
    <source>
        <strain evidence="9">ChiGjej1B1-98</strain>
    </source>
</reference>
<keyword evidence="6" id="KW-0238">DNA-binding</keyword>
<dbReference type="AlphaFoldDB" id="A0A9D1YWE0"/>
<evidence type="ECO:0000256" key="7">
    <source>
        <dbReference type="ARBA" id="ARBA00023239"/>
    </source>
</evidence>
<dbReference type="GO" id="GO:0106300">
    <property type="term" value="P:protein-DNA covalent cross-linking repair"/>
    <property type="evidence" value="ECO:0007669"/>
    <property type="project" value="InterPro"/>
</dbReference>
<dbReference type="GO" id="GO:0006508">
    <property type="term" value="P:proteolysis"/>
    <property type="evidence" value="ECO:0007669"/>
    <property type="project" value="UniProtKB-KW"/>
</dbReference>
<dbReference type="PANTHER" id="PTHR13604">
    <property type="entry name" value="DC12-RELATED"/>
    <property type="match status" value="1"/>
</dbReference>
<dbReference type="PANTHER" id="PTHR13604:SF0">
    <property type="entry name" value="ABASIC SITE PROCESSING PROTEIN HMCES"/>
    <property type="match status" value="1"/>
</dbReference>
<evidence type="ECO:0000256" key="2">
    <source>
        <dbReference type="ARBA" id="ARBA00022670"/>
    </source>
</evidence>
<evidence type="ECO:0000256" key="1">
    <source>
        <dbReference type="ARBA" id="ARBA00008136"/>
    </source>
</evidence>
<protein>
    <recommendedName>
        <fullName evidence="8">Abasic site processing protein</fullName>
        <ecNumber evidence="8">3.4.-.-</ecNumber>
    </recommendedName>
</protein>
<keyword evidence="7" id="KW-0456">Lyase</keyword>
<dbReference type="EMBL" id="DXDC01000293">
    <property type="protein sequence ID" value="HIY66516.1"/>
    <property type="molecule type" value="Genomic_DNA"/>
</dbReference>
<dbReference type="Pfam" id="PF02586">
    <property type="entry name" value="SRAP"/>
    <property type="match status" value="1"/>
</dbReference>
<dbReference type="Gene3D" id="3.90.1680.10">
    <property type="entry name" value="SOS response associated peptidase-like"/>
    <property type="match status" value="1"/>
</dbReference>
<comment type="similarity">
    <text evidence="1 8">Belongs to the SOS response-associated peptidase family.</text>
</comment>
<keyword evidence="5" id="KW-0190">Covalent protein-DNA linkage</keyword>
<evidence type="ECO:0000256" key="5">
    <source>
        <dbReference type="ARBA" id="ARBA00023124"/>
    </source>
</evidence>
<accession>A0A9D1YWE0</accession>
<keyword evidence="4 8" id="KW-0378">Hydrolase</keyword>
<dbReference type="GO" id="GO:0016829">
    <property type="term" value="F:lyase activity"/>
    <property type="evidence" value="ECO:0007669"/>
    <property type="project" value="UniProtKB-KW"/>
</dbReference>
<dbReference type="Proteomes" id="UP000824005">
    <property type="component" value="Unassembled WGS sequence"/>
</dbReference>
<evidence type="ECO:0000256" key="8">
    <source>
        <dbReference type="RuleBase" id="RU364100"/>
    </source>
</evidence>
<evidence type="ECO:0000256" key="4">
    <source>
        <dbReference type="ARBA" id="ARBA00022801"/>
    </source>
</evidence>
<dbReference type="EC" id="3.4.-.-" evidence="8"/>
<gene>
    <name evidence="9" type="ORF">H9830_09595</name>
</gene>
<dbReference type="GO" id="GO:0008233">
    <property type="term" value="F:peptidase activity"/>
    <property type="evidence" value="ECO:0007669"/>
    <property type="project" value="UniProtKB-KW"/>
</dbReference>
<dbReference type="InterPro" id="IPR036590">
    <property type="entry name" value="SRAP-like"/>
</dbReference>
<evidence type="ECO:0000313" key="9">
    <source>
        <dbReference type="EMBL" id="HIY66516.1"/>
    </source>
</evidence>
<name>A0A9D1YWE0_9MICO</name>
<organism evidence="9 10">
    <name type="scientific">Candidatus Agrococcus pullicola</name>
    <dbReference type="NCBI Taxonomy" id="2838429"/>
    <lineage>
        <taxon>Bacteria</taxon>
        <taxon>Bacillati</taxon>
        <taxon>Actinomycetota</taxon>
        <taxon>Actinomycetes</taxon>
        <taxon>Micrococcales</taxon>
        <taxon>Microbacteriaceae</taxon>
        <taxon>Agrococcus</taxon>
    </lineage>
</organism>
<evidence type="ECO:0000256" key="6">
    <source>
        <dbReference type="ARBA" id="ARBA00023125"/>
    </source>
</evidence>